<feature type="transmembrane region" description="Helical" evidence="5">
    <location>
        <begin position="224"/>
        <end position="245"/>
    </location>
</feature>
<dbReference type="Proteomes" id="UP001165287">
    <property type="component" value="Unassembled WGS sequence"/>
</dbReference>
<dbReference type="PANTHER" id="PTHR10361">
    <property type="entry name" value="SODIUM-BILE ACID COTRANSPORTER"/>
    <property type="match status" value="1"/>
</dbReference>
<dbReference type="Pfam" id="PF01758">
    <property type="entry name" value="SBF"/>
    <property type="match status" value="1"/>
</dbReference>
<gene>
    <name evidence="6" type="ORF">K9V48_16575</name>
</gene>
<feature type="transmembrane region" description="Helical" evidence="5">
    <location>
        <begin position="124"/>
        <end position="149"/>
    </location>
</feature>
<evidence type="ECO:0000256" key="3">
    <source>
        <dbReference type="ARBA" id="ARBA00022989"/>
    </source>
</evidence>
<keyword evidence="2 5" id="KW-0812">Transmembrane</keyword>
<accession>A0ABS7UU30</accession>
<dbReference type="Gene3D" id="1.20.1530.20">
    <property type="match status" value="1"/>
</dbReference>
<organism evidence="6 7">
    <name type="scientific">Metabacillus rhizolycopersici</name>
    <dbReference type="NCBI Taxonomy" id="2875709"/>
    <lineage>
        <taxon>Bacteria</taxon>
        <taxon>Bacillati</taxon>
        <taxon>Bacillota</taxon>
        <taxon>Bacilli</taxon>
        <taxon>Bacillales</taxon>
        <taxon>Bacillaceae</taxon>
        <taxon>Metabacillus</taxon>
    </lineage>
</organism>
<proteinExistence type="predicted"/>
<dbReference type="InterPro" id="IPR002657">
    <property type="entry name" value="BilAc:Na_symport/Acr3"/>
</dbReference>
<comment type="subcellular location">
    <subcellularLocation>
        <location evidence="1">Membrane</location>
        <topology evidence="1">Multi-pass membrane protein</topology>
    </subcellularLocation>
</comment>
<evidence type="ECO:0000256" key="4">
    <source>
        <dbReference type="ARBA" id="ARBA00023136"/>
    </source>
</evidence>
<feature type="transmembrane region" description="Helical" evidence="5">
    <location>
        <begin position="194"/>
        <end position="218"/>
    </location>
</feature>
<name>A0ABS7UU30_9BACI</name>
<comment type="caution">
    <text evidence="6">The sequence shown here is derived from an EMBL/GenBank/DDBJ whole genome shotgun (WGS) entry which is preliminary data.</text>
</comment>
<evidence type="ECO:0000256" key="2">
    <source>
        <dbReference type="ARBA" id="ARBA00022692"/>
    </source>
</evidence>
<evidence type="ECO:0000256" key="5">
    <source>
        <dbReference type="SAM" id="Phobius"/>
    </source>
</evidence>
<feature type="transmembrane region" description="Helical" evidence="5">
    <location>
        <begin position="34"/>
        <end position="56"/>
    </location>
</feature>
<dbReference type="InterPro" id="IPR038770">
    <property type="entry name" value="Na+/solute_symporter_sf"/>
</dbReference>
<feature type="transmembrane region" description="Helical" evidence="5">
    <location>
        <begin position="97"/>
        <end position="117"/>
    </location>
</feature>
<protein>
    <submittedName>
        <fullName evidence="6">Bile acid:sodium symporter family protein</fullName>
    </submittedName>
</protein>
<keyword evidence="4 5" id="KW-0472">Membrane</keyword>
<keyword evidence="3 5" id="KW-1133">Transmembrane helix</keyword>
<evidence type="ECO:0000313" key="6">
    <source>
        <dbReference type="EMBL" id="MBZ5751815.1"/>
    </source>
</evidence>
<dbReference type="EMBL" id="JAIQUM010000040">
    <property type="protein sequence ID" value="MBZ5751815.1"/>
    <property type="molecule type" value="Genomic_DNA"/>
</dbReference>
<reference evidence="6" key="1">
    <citation type="submission" date="2024-05" db="EMBL/GenBank/DDBJ databases">
        <title>Metabacillus sp. nov., isolated from the rhizosphere soil of tomato plants.</title>
        <authorList>
            <person name="Ma R."/>
        </authorList>
    </citation>
    <scope>NUCLEOTIDE SEQUENCE</scope>
    <source>
        <strain evidence="6">DBTR6</strain>
    </source>
</reference>
<feature type="transmembrane region" description="Helical" evidence="5">
    <location>
        <begin position="12"/>
        <end position="28"/>
    </location>
</feature>
<feature type="transmembrane region" description="Helical" evidence="5">
    <location>
        <begin position="161"/>
        <end position="182"/>
    </location>
</feature>
<sequence length="326" mass="35580">MLQSINRQLERFMPIITPVSVLIGIFFSDHLIFFSFIIPWVFAFITFSGSLGSSFSSVKGALKSPLPLIVILLLLHVIMPVIAWLVGQILFTNDHLTVTGLVLGLVIPTGVASFFWVSIYKGNIALALSIILFDTLLSPFLVPFTISVLIGQKVEIDSLSIMNGLLIMVVLPSILGMVINYFTKGKSVNMGKVLAPFSKVGLASVVMMNGAVIAPYLTEINKKLLLIIVTVFFLACSGYILAWLIGRLLNRDRETMVAMIFTGGMRNNSAGAVIAVHYFPPAVAVPVIACMLFQQVLASTFGALFDHVDRRKTDAEKRLAINKNAS</sequence>
<dbReference type="RefSeq" id="WP_224140139.1">
    <property type="nucleotide sequence ID" value="NZ_JAIQUM010000040.1"/>
</dbReference>
<dbReference type="PANTHER" id="PTHR10361:SF28">
    <property type="entry name" value="P3 PROTEIN-RELATED"/>
    <property type="match status" value="1"/>
</dbReference>
<evidence type="ECO:0000256" key="1">
    <source>
        <dbReference type="ARBA" id="ARBA00004141"/>
    </source>
</evidence>
<keyword evidence="7" id="KW-1185">Reference proteome</keyword>
<feature type="transmembrane region" description="Helical" evidence="5">
    <location>
        <begin position="68"/>
        <end position="91"/>
    </location>
</feature>
<dbReference type="InterPro" id="IPR004710">
    <property type="entry name" value="Bilac:Na_transpt"/>
</dbReference>
<evidence type="ECO:0000313" key="7">
    <source>
        <dbReference type="Proteomes" id="UP001165287"/>
    </source>
</evidence>